<feature type="region of interest" description="Disordered" evidence="1">
    <location>
        <begin position="1"/>
        <end position="64"/>
    </location>
</feature>
<evidence type="ECO:0000313" key="3">
    <source>
        <dbReference type="EMBL" id="SJL06025.1"/>
    </source>
</evidence>
<reference evidence="4" key="1">
    <citation type="journal article" date="2017" name="Nat. Ecol. Evol.">
        <title>Genome expansion and lineage-specific genetic innovations in the forest pathogenic fungi Armillaria.</title>
        <authorList>
            <person name="Sipos G."/>
            <person name="Prasanna A.N."/>
            <person name="Walter M.C."/>
            <person name="O'Connor E."/>
            <person name="Balint B."/>
            <person name="Krizsan K."/>
            <person name="Kiss B."/>
            <person name="Hess J."/>
            <person name="Varga T."/>
            <person name="Slot J."/>
            <person name="Riley R."/>
            <person name="Boka B."/>
            <person name="Rigling D."/>
            <person name="Barry K."/>
            <person name="Lee J."/>
            <person name="Mihaltcheva S."/>
            <person name="LaButti K."/>
            <person name="Lipzen A."/>
            <person name="Waldron R."/>
            <person name="Moloney N.M."/>
            <person name="Sperisen C."/>
            <person name="Kredics L."/>
            <person name="Vagvoelgyi C."/>
            <person name="Patrignani A."/>
            <person name="Fitzpatrick D."/>
            <person name="Nagy I."/>
            <person name="Doyle S."/>
            <person name="Anderson J.B."/>
            <person name="Grigoriev I.V."/>
            <person name="Gueldener U."/>
            <person name="Muensterkoetter M."/>
            <person name="Nagy L.G."/>
        </authorList>
    </citation>
    <scope>NUCLEOTIDE SEQUENCE [LARGE SCALE GENOMIC DNA]</scope>
    <source>
        <strain evidence="4">C18/9</strain>
    </source>
</reference>
<feature type="compositionally biased region" description="Low complexity" evidence="1">
    <location>
        <begin position="39"/>
        <end position="51"/>
    </location>
</feature>
<evidence type="ECO:0000259" key="2">
    <source>
        <dbReference type="Pfam" id="PF24852"/>
    </source>
</evidence>
<evidence type="ECO:0000313" key="4">
    <source>
        <dbReference type="Proteomes" id="UP000219338"/>
    </source>
</evidence>
<organism evidence="3 4">
    <name type="scientific">Armillaria ostoyae</name>
    <name type="common">Armillaria root rot fungus</name>
    <dbReference type="NCBI Taxonomy" id="47428"/>
    <lineage>
        <taxon>Eukaryota</taxon>
        <taxon>Fungi</taxon>
        <taxon>Dikarya</taxon>
        <taxon>Basidiomycota</taxon>
        <taxon>Agaricomycotina</taxon>
        <taxon>Agaricomycetes</taxon>
        <taxon>Agaricomycetidae</taxon>
        <taxon>Agaricales</taxon>
        <taxon>Marasmiineae</taxon>
        <taxon>Physalacriaceae</taxon>
        <taxon>Armillaria</taxon>
    </lineage>
</organism>
<feature type="domain" description="DUF7726" evidence="2">
    <location>
        <begin position="77"/>
        <end position="151"/>
    </location>
</feature>
<accession>A0A284RBC1</accession>
<feature type="compositionally biased region" description="Basic and acidic residues" evidence="1">
    <location>
        <begin position="53"/>
        <end position="64"/>
    </location>
</feature>
<proteinExistence type="predicted"/>
<name>A0A284RBC1_ARMOS</name>
<dbReference type="PANTHER" id="PTHR42339">
    <property type="entry name" value="HISTONE H1"/>
    <property type="match status" value="1"/>
</dbReference>
<gene>
    <name evidence="3" type="ORF">ARMOST_09361</name>
</gene>
<evidence type="ECO:0000256" key="1">
    <source>
        <dbReference type="SAM" id="MobiDB-lite"/>
    </source>
</evidence>
<dbReference type="AlphaFoldDB" id="A0A284RBC1"/>
<feature type="compositionally biased region" description="Basic and acidic residues" evidence="1">
    <location>
        <begin position="1"/>
        <end position="17"/>
    </location>
</feature>
<dbReference type="OrthoDB" id="2592504at2759"/>
<sequence length="180" mass="20226">MPPKRKSDAADLDEYKSDASSSVKENDASYEPVTKKARTSGASEKTASSAKGKAKESKEPVRWQDVKIEDEDEDGTVPVYDDCAEIRRKIGLLQKTPGWKVTQWLRDIGGINNNSYSRFMKEKGRTGGASNGTYYAAYVYFEKVRIAEGKKKTPTRIKHEAELPHGYPLERARGWVFTGR</sequence>
<dbReference type="Proteomes" id="UP000219338">
    <property type="component" value="Unassembled WGS sequence"/>
</dbReference>
<dbReference type="Pfam" id="PF24852">
    <property type="entry name" value="DUF7726"/>
    <property type="match status" value="1"/>
</dbReference>
<keyword evidence="4" id="KW-1185">Reference proteome</keyword>
<protein>
    <recommendedName>
        <fullName evidence="2">DUF7726 domain-containing protein</fullName>
    </recommendedName>
</protein>
<dbReference type="OMA" id="FKVTHWL"/>
<dbReference type="PANTHER" id="PTHR42339:SF1">
    <property type="entry name" value="HISTONE H1"/>
    <property type="match status" value="1"/>
</dbReference>
<dbReference type="InterPro" id="IPR056143">
    <property type="entry name" value="DUF7726"/>
</dbReference>
<dbReference type="EMBL" id="FUEG01000006">
    <property type="protein sequence ID" value="SJL06025.1"/>
    <property type="molecule type" value="Genomic_DNA"/>
</dbReference>